<dbReference type="RefSeq" id="WP_153352077.1">
    <property type="nucleotide sequence ID" value="NZ_WIXI01000022.1"/>
</dbReference>
<reference evidence="1 2" key="1">
    <citation type="submission" date="2019-11" db="EMBL/GenBank/DDBJ databases">
        <title>Genome analysis of Rhizobacterium cereale a novel genus and species isolated from maize roots in North Spain.</title>
        <authorList>
            <person name="Menendez E."/>
            <person name="Flores-Felix J.D."/>
            <person name="Ramirez-Bahena M.-H."/>
            <person name="Igual J.M."/>
            <person name="Garcia-Fraile P."/>
            <person name="Peix A."/>
            <person name="Velazquez E."/>
        </authorList>
    </citation>
    <scope>NUCLEOTIDE SEQUENCE [LARGE SCALE GENOMIC DNA]</scope>
    <source>
        <strain evidence="1 2">RZME27</strain>
    </source>
</reference>
<dbReference type="EMBL" id="WIXI01000022">
    <property type="protein sequence ID" value="MQY44504.1"/>
    <property type="molecule type" value="Genomic_DNA"/>
</dbReference>
<evidence type="ECO:0000313" key="2">
    <source>
        <dbReference type="Proteomes" id="UP000435138"/>
    </source>
</evidence>
<organism evidence="1 2">
    <name type="scientific">Endobacterium cereale</name>
    <dbReference type="NCBI Taxonomy" id="2663029"/>
    <lineage>
        <taxon>Bacteria</taxon>
        <taxon>Pseudomonadati</taxon>
        <taxon>Pseudomonadota</taxon>
        <taxon>Alphaproteobacteria</taxon>
        <taxon>Hyphomicrobiales</taxon>
        <taxon>Rhizobiaceae</taxon>
        <taxon>Endobacterium</taxon>
    </lineage>
</organism>
<keyword evidence="2" id="KW-1185">Reference proteome</keyword>
<gene>
    <name evidence="1" type="ORF">GAO09_00245</name>
</gene>
<evidence type="ECO:0000313" key="1">
    <source>
        <dbReference type="EMBL" id="MQY44504.1"/>
    </source>
</evidence>
<proteinExistence type="predicted"/>
<comment type="caution">
    <text evidence="1">The sequence shown here is derived from an EMBL/GenBank/DDBJ whole genome shotgun (WGS) entry which is preliminary data.</text>
</comment>
<dbReference type="Proteomes" id="UP000435138">
    <property type="component" value="Unassembled WGS sequence"/>
</dbReference>
<protein>
    <submittedName>
        <fullName evidence="1">Baseplate assembly protein</fullName>
    </submittedName>
</protein>
<dbReference type="AlphaFoldDB" id="A0A6A8A267"/>
<sequence>MVYAPTAIDLSRLPAPNAIEPLDYEALFSSFKARFLSYWSNLRTQNPNLPEYTTTSLETEAVGIVGEAWSYLRLLDRQRVNDGIRALLAPLAAGTNLDSIVASRNIQRLVMIPASSGVAAVMEGDESLLRRYLYSFDVPAAGSEGRYLHDAFAAWPQSQDKSLGLWDARVNGRAVHGRRGDTDVVLIGPFGRLPTVSELAVVRNAITNVNRSPEAVAISVMSATRAEYSVSLVLDVPGVGPSAETIRTEAEARVRAAAKERAIIGGEIPDGLLAGAAYGAGVIKVLDLSPVAISADPYKVPVMTALNITTAVRG</sequence>
<accession>A0A6A8A267</accession>
<name>A0A6A8A267_9HYPH</name>